<evidence type="ECO:0000256" key="11">
    <source>
        <dbReference type="SAM" id="MobiDB-lite"/>
    </source>
</evidence>
<dbReference type="PROSITE" id="PS00108">
    <property type="entry name" value="PROTEIN_KINASE_ST"/>
    <property type="match status" value="1"/>
</dbReference>
<sequence length="1855" mass="211760">MDRYVTEKRIGEGSFGTAYLVRATESGCHYVIKRINFSRMTEKEKDEAMREVEVLAKLQHPYIVAYKESFEYDKNLYIVMDYCEGGDLYTKIREHAQKGRYFSEDIILNWFVQICLALKHVHDRKILHRDIKSQNIFLTKGNHVKLGDFGIAKILKNTVDLAKTCIGTPYYLSPEICENKPYNNKSDVWALGCILYEMAALKHAFVAGNMKNLIVKIIRGSHPHLPSRYSNDLRNLMQQLFRRNPQDRPSINAILKKTFISKRIAKFLTKAQQAQEFGATSNPQYHQTTASKSHGAMRRPKTAVTDPALKYGPSLAVNKTRAHKEGLKKIVSSSSTEISRQKKHSLESRRRISDKVNITVSQEALSIVEEQEAKKKSSEVLSVTNFSNRKSSQKIMIDNDCKVQSRSITDTFNRSIMKPFAGVIALNLLEPERGCVIEDILLHRSDDNNVKSKLNSIHEGCSIQNIEDDFLATLDSNCIVETLCNKKILVEPEKPSVKQTKIPIKQNNRDAYNMTMMKLTEIISDSDLLMSIHTIRLQNFKERMMHKNKKSISEIKGNEMKGKLNENDSNEVQNDNEYQIQLAKRILHMDNAQLESENTVTRNIVSKVRARINKKRTEAFEKEKKKILENRSEKCIHTKPIDSHEADDAKENCIKLLKDTANADEKQASSLIQTDVITQENNEDYIYSKASEGKIPKTRGKWKKESRLELEKVPLEFPGFLMESTSSADFVVKYEDWKQWKTADDTVSEERVMNLTYSLERPYPIPSNFHVNNTAEDLKSKDLNTSDNHVKYSHTYKNVEEKESNMKTNFKNTGTETEVQNISTVSNVAQNYESINSNLKHKVNMQVDAQGFKNEHFHQSSMLLQMDKRPVTSPDTHVCMTTDFSEDFLPPPRRRRRTRTSIPRHSHKKCSKYRTTRKWSSSDDRKRKHSPLPSPRLHNVSVNNAFIELRRSENLDKTSHINISDNLATPPYEINTTGLPEITTENVALNEPTETDNLLDFRTKKTTSKAVDHNEYDAFSHCDISISNEHSSSKTKNLPKCSNQKITDIPISRKKESKENNRSYVTQHALLPQMDVCTTKTILNNSATNENSLVNANTEHVTEEHTDKITKKSDLSNIYCNANGSENKVQDKNVITFPKNNNAINTKCPTIKFGVTKPKAVKFQSNHDSIEDVSHDTKTNIQRVRPKSATVSSSSRTEQTHESVLRPSSGGSYRQSLCKTLISGTLLPKILNDEDKPKINLVGDHSYRLDTVQCDTEGGSPKTYSILQNSVSDSFSHPIMNSRQYHKSETNLNDDTIPSKLVQEEPFQTAIIKLNANNNINNESFYTSSTIGDTSSTLKKQSYIQKLNEFEINNIEPKIMDTLPSTQNTITLPSTPALLPPCMLSINILDDTKTTAVELQEPAIRNETICNATSQLTSLPPFGSFQSQHLPTRAISLPDLTHILMPSYSFYTPSLISQSETNVKIPSKKDDTAIYATHRNINIVSNHLQEALNIICPWLENWRIALNYNKCKAMIFTLCRPANPPCINLSTNVIPWKPKDEAVKYLGVHLDRRLSWKHHINNKLKLAYSRLAKLYPLLNKKSSLKLQNCMLLYTSLLRLLLLYACPVWGGAAISEIKHIQSFQNKVLRISLNSPWFVRNSQLHRETGIDTIKQFIHSQAKKFYNNLENVPGTAADKFILDYFESQLDALDDMFYQDFCSKIDLFPVGSTWHLDAESMALLETSLDFSPQSQLLYFPLSAAAQYVVVSPLLSTLRPPLPSAPWSSPHLPYEAGHAVTYDDETMFSHIEEWRTYLERELGMENFLDAYRRLQQFHETGTNEEDWKLIGKLCKDGKAHLVIQVWQLVLADEIYSDDSF</sequence>
<keyword evidence="6" id="KW-0418">Kinase</keyword>
<dbReference type="PROSITE" id="PS50011">
    <property type="entry name" value="PROTEIN_KINASE_DOM"/>
    <property type="match status" value="1"/>
</dbReference>
<dbReference type="PROSITE" id="PS00107">
    <property type="entry name" value="PROTEIN_KINASE_ATP"/>
    <property type="match status" value="1"/>
</dbReference>
<feature type="region of interest" description="Disordered" evidence="11">
    <location>
        <begin position="883"/>
        <end position="937"/>
    </location>
</feature>
<comment type="caution">
    <text evidence="13">The sequence shown here is derived from an EMBL/GenBank/DDBJ whole genome shotgun (WGS) entry which is preliminary data.</text>
</comment>
<evidence type="ECO:0000256" key="2">
    <source>
        <dbReference type="ARBA" id="ARBA00012513"/>
    </source>
</evidence>
<dbReference type="Gene3D" id="3.30.200.20">
    <property type="entry name" value="Phosphorylase Kinase, domain 1"/>
    <property type="match status" value="1"/>
</dbReference>
<keyword evidence="5 10" id="KW-0547">Nucleotide-binding</keyword>
<keyword evidence="7 10" id="KW-0067">ATP-binding</keyword>
<evidence type="ECO:0000256" key="10">
    <source>
        <dbReference type="PROSITE-ProRule" id="PRU10141"/>
    </source>
</evidence>
<comment type="similarity">
    <text evidence="1">Belongs to the protein kinase superfamily. NEK Ser/Thr protein kinase family. NIMA subfamily.</text>
</comment>
<evidence type="ECO:0000256" key="3">
    <source>
        <dbReference type="ARBA" id="ARBA00022527"/>
    </source>
</evidence>
<dbReference type="EMBL" id="JAJSOF020000037">
    <property type="protein sequence ID" value="KAJ4428031.1"/>
    <property type="molecule type" value="Genomic_DNA"/>
</dbReference>
<keyword evidence="4" id="KW-0808">Transferase</keyword>
<dbReference type="CDD" id="cd08215">
    <property type="entry name" value="STKc_Nek"/>
    <property type="match status" value="1"/>
</dbReference>
<feature type="region of interest" description="Disordered" evidence="11">
    <location>
        <begin position="1174"/>
        <end position="1212"/>
    </location>
</feature>
<dbReference type="InterPro" id="IPR008271">
    <property type="entry name" value="Ser/Thr_kinase_AS"/>
</dbReference>
<dbReference type="InterPro" id="IPR000719">
    <property type="entry name" value="Prot_kinase_dom"/>
</dbReference>
<name>A0ABQ8S2I9_PERAM</name>
<feature type="compositionally biased region" description="Polar residues" evidence="11">
    <location>
        <begin position="276"/>
        <end position="292"/>
    </location>
</feature>
<evidence type="ECO:0000256" key="4">
    <source>
        <dbReference type="ARBA" id="ARBA00022679"/>
    </source>
</evidence>
<protein>
    <recommendedName>
        <fullName evidence="2">non-specific serine/threonine protein kinase</fullName>
        <ecNumber evidence="2">2.7.11.1</ecNumber>
    </recommendedName>
</protein>
<dbReference type="Gene3D" id="1.10.510.10">
    <property type="entry name" value="Transferase(Phosphotransferase) domain 1"/>
    <property type="match status" value="1"/>
</dbReference>
<dbReference type="InterPro" id="IPR011009">
    <property type="entry name" value="Kinase-like_dom_sf"/>
</dbReference>
<dbReference type="SUPFAM" id="SSF56112">
    <property type="entry name" value="Protein kinase-like (PK-like)"/>
    <property type="match status" value="1"/>
</dbReference>
<feature type="binding site" evidence="10">
    <location>
        <position position="33"/>
    </location>
    <ligand>
        <name>ATP</name>
        <dbReference type="ChEBI" id="CHEBI:30616"/>
    </ligand>
</feature>
<dbReference type="InterPro" id="IPR017441">
    <property type="entry name" value="Protein_kinase_ATP_BS"/>
</dbReference>
<evidence type="ECO:0000256" key="5">
    <source>
        <dbReference type="ARBA" id="ARBA00022741"/>
    </source>
</evidence>
<evidence type="ECO:0000313" key="14">
    <source>
        <dbReference type="Proteomes" id="UP001148838"/>
    </source>
</evidence>
<feature type="compositionally biased region" description="Basic residues" evidence="11">
    <location>
        <begin position="892"/>
        <end position="917"/>
    </location>
</feature>
<feature type="region of interest" description="Disordered" evidence="11">
    <location>
        <begin position="276"/>
        <end position="307"/>
    </location>
</feature>
<evidence type="ECO:0000256" key="7">
    <source>
        <dbReference type="ARBA" id="ARBA00022840"/>
    </source>
</evidence>
<dbReference type="PANTHER" id="PTHR44899:SF3">
    <property type="entry name" value="SERINE_THREONINE-PROTEIN KINASE NEK1"/>
    <property type="match status" value="1"/>
</dbReference>
<proteinExistence type="inferred from homology"/>
<accession>A0ABQ8S2I9</accession>
<evidence type="ECO:0000313" key="13">
    <source>
        <dbReference type="EMBL" id="KAJ4428031.1"/>
    </source>
</evidence>
<evidence type="ECO:0000259" key="12">
    <source>
        <dbReference type="PROSITE" id="PS50011"/>
    </source>
</evidence>
<dbReference type="SMART" id="SM00220">
    <property type="entry name" value="S_TKc"/>
    <property type="match status" value="1"/>
</dbReference>
<reference evidence="13 14" key="1">
    <citation type="journal article" date="2022" name="Allergy">
        <title>Genome assembly and annotation of Periplaneta americana reveal a comprehensive cockroach allergen profile.</title>
        <authorList>
            <person name="Wang L."/>
            <person name="Xiong Q."/>
            <person name="Saelim N."/>
            <person name="Wang L."/>
            <person name="Nong W."/>
            <person name="Wan A.T."/>
            <person name="Shi M."/>
            <person name="Liu X."/>
            <person name="Cao Q."/>
            <person name="Hui J.H.L."/>
            <person name="Sookrung N."/>
            <person name="Leung T.F."/>
            <person name="Tungtrongchitr A."/>
            <person name="Tsui S.K.W."/>
        </authorList>
    </citation>
    <scope>NUCLEOTIDE SEQUENCE [LARGE SCALE GENOMIC DNA]</scope>
    <source>
        <strain evidence="13">PWHHKU_190912</strain>
    </source>
</reference>
<evidence type="ECO:0000256" key="1">
    <source>
        <dbReference type="ARBA" id="ARBA00010886"/>
    </source>
</evidence>
<comment type="catalytic activity">
    <reaction evidence="9">
        <text>L-seryl-[protein] + ATP = O-phospho-L-seryl-[protein] + ADP + H(+)</text>
        <dbReference type="Rhea" id="RHEA:17989"/>
        <dbReference type="Rhea" id="RHEA-COMP:9863"/>
        <dbReference type="Rhea" id="RHEA-COMP:11604"/>
        <dbReference type="ChEBI" id="CHEBI:15378"/>
        <dbReference type="ChEBI" id="CHEBI:29999"/>
        <dbReference type="ChEBI" id="CHEBI:30616"/>
        <dbReference type="ChEBI" id="CHEBI:83421"/>
        <dbReference type="ChEBI" id="CHEBI:456216"/>
        <dbReference type="EC" id="2.7.11.1"/>
    </reaction>
</comment>
<evidence type="ECO:0000256" key="9">
    <source>
        <dbReference type="ARBA" id="ARBA00048679"/>
    </source>
</evidence>
<dbReference type="EC" id="2.7.11.1" evidence="2"/>
<comment type="catalytic activity">
    <reaction evidence="8">
        <text>L-threonyl-[protein] + ATP = O-phospho-L-threonyl-[protein] + ADP + H(+)</text>
        <dbReference type="Rhea" id="RHEA:46608"/>
        <dbReference type="Rhea" id="RHEA-COMP:11060"/>
        <dbReference type="Rhea" id="RHEA-COMP:11605"/>
        <dbReference type="ChEBI" id="CHEBI:15378"/>
        <dbReference type="ChEBI" id="CHEBI:30013"/>
        <dbReference type="ChEBI" id="CHEBI:30616"/>
        <dbReference type="ChEBI" id="CHEBI:61977"/>
        <dbReference type="ChEBI" id="CHEBI:456216"/>
        <dbReference type="EC" id="2.7.11.1"/>
    </reaction>
</comment>
<dbReference type="PANTHER" id="PTHR44899">
    <property type="entry name" value="CAMK FAMILY PROTEIN KINASE"/>
    <property type="match status" value="1"/>
</dbReference>
<organism evidence="13 14">
    <name type="scientific">Periplaneta americana</name>
    <name type="common">American cockroach</name>
    <name type="synonym">Blatta americana</name>
    <dbReference type="NCBI Taxonomy" id="6978"/>
    <lineage>
        <taxon>Eukaryota</taxon>
        <taxon>Metazoa</taxon>
        <taxon>Ecdysozoa</taxon>
        <taxon>Arthropoda</taxon>
        <taxon>Hexapoda</taxon>
        <taxon>Insecta</taxon>
        <taxon>Pterygota</taxon>
        <taxon>Neoptera</taxon>
        <taxon>Polyneoptera</taxon>
        <taxon>Dictyoptera</taxon>
        <taxon>Blattodea</taxon>
        <taxon>Blattoidea</taxon>
        <taxon>Blattidae</taxon>
        <taxon>Blattinae</taxon>
        <taxon>Periplaneta</taxon>
    </lineage>
</organism>
<dbReference type="Pfam" id="PF00069">
    <property type="entry name" value="Pkinase"/>
    <property type="match status" value="1"/>
</dbReference>
<feature type="domain" description="Protein kinase" evidence="12">
    <location>
        <begin position="4"/>
        <end position="260"/>
    </location>
</feature>
<gene>
    <name evidence="13" type="ORF">ANN_24045</name>
</gene>
<keyword evidence="3" id="KW-0723">Serine/threonine-protein kinase</keyword>
<dbReference type="Proteomes" id="UP001148838">
    <property type="component" value="Unassembled WGS sequence"/>
</dbReference>
<dbReference type="InterPro" id="IPR051131">
    <property type="entry name" value="NEK_Ser/Thr_kinase_NIMA"/>
</dbReference>
<evidence type="ECO:0000256" key="8">
    <source>
        <dbReference type="ARBA" id="ARBA00047899"/>
    </source>
</evidence>
<keyword evidence="14" id="KW-1185">Reference proteome</keyword>
<evidence type="ECO:0000256" key="6">
    <source>
        <dbReference type="ARBA" id="ARBA00022777"/>
    </source>
</evidence>